<gene>
    <name evidence="2" type="ORF">NQ314_006679</name>
</gene>
<proteinExistence type="predicted"/>
<reference evidence="2" key="1">
    <citation type="journal article" date="2023" name="Insect Mol. Biol.">
        <title>Genome sequencing provides insights into the evolution of gene families encoding plant cell wall-degrading enzymes in longhorned beetles.</title>
        <authorList>
            <person name="Shin N.R."/>
            <person name="Okamura Y."/>
            <person name="Kirsch R."/>
            <person name="Pauchet Y."/>
        </authorList>
    </citation>
    <scope>NUCLEOTIDE SEQUENCE</scope>
    <source>
        <strain evidence="2">RBIC_L_NR</strain>
    </source>
</reference>
<comment type="caution">
    <text evidence="2">The sequence shown here is derived from an EMBL/GenBank/DDBJ whole genome shotgun (WGS) entry which is preliminary data.</text>
</comment>
<dbReference type="InterPro" id="IPR017850">
    <property type="entry name" value="Alkaline_phosphatase_core_sf"/>
</dbReference>
<name>A0AAV8YY57_9CUCU</name>
<dbReference type="Pfam" id="PF00245">
    <property type="entry name" value="Alk_phosphatase"/>
    <property type="match status" value="1"/>
</dbReference>
<dbReference type="EMBL" id="JANEYF010001809">
    <property type="protein sequence ID" value="KAJ8956593.1"/>
    <property type="molecule type" value="Genomic_DNA"/>
</dbReference>
<feature type="non-terminal residue" evidence="2">
    <location>
        <position position="1"/>
    </location>
</feature>
<dbReference type="InterPro" id="IPR001952">
    <property type="entry name" value="Alkaline_phosphatase"/>
</dbReference>
<protein>
    <recommendedName>
        <fullName evidence="1">alkaline phosphatase</fullName>
        <ecNumber evidence="1">3.1.3.1</ecNumber>
    </recommendedName>
</protein>
<dbReference type="Proteomes" id="UP001162156">
    <property type="component" value="Unassembled WGS sequence"/>
</dbReference>
<evidence type="ECO:0000256" key="1">
    <source>
        <dbReference type="ARBA" id="ARBA00012647"/>
    </source>
</evidence>
<dbReference type="SUPFAM" id="SSF53649">
    <property type="entry name" value="Alkaline phosphatase-like"/>
    <property type="match status" value="1"/>
</dbReference>
<evidence type="ECO:0000313" key="2">
    <source>
        <dbReference type="EMBL" id="KAJ8956593.1"/>
    </source>
</evidence>
<sequence>SSAYAYIAERGWQVDTAVINAGLDPTKCRDIAHQLVKWDTGKKFNVILGGGANYFYLTVLQIH</sequence>
<keyword evidence="3" id="KW-1185">Reference proteome</keyword>
<dbReference type="EC" id="3.1.3.1" evidence="1"/>
<dbReference type="GO" id="GO:0004035">
    <property type="term" value="F:alkaline phosphatase activity"/>
    <property type="evidence" value="ECO:0007669"/>
    <property type="project" value="UniProtKB-EC"/>
</dbReference>
<dbReference type="Gene3D" id="3.40.720.10">
    <property type="entry name" value="Alkaline Phosphatase, subunit A"/>
    <property type="match status" value="1"/>
</dbReference>
<dbReference type="AlphaFoldDB" id="A0AAV8YY57"/>
<evidence type="ECO:0000313" key="3">
    <source>
        <dbReference type="Proteomes" id="UP001162156"/>
    </source>
</evidence>
<accession>A0AAV8YY57</accession>
<organism evidence="2 3">
    <name type="scientific">Rhamnusium bicolor</name>
    <dbReference type="NCBI Taxonomy" id="1586634"/>
    <lineage>
        <taxon>Eukaryota</taxon>
        <taxon>Metazoa</taxon>
        <taxon>Ecdysozoa</taxon>
        <taxon>Arthropoda</taxon>
        <taxon>Hexapoda</taxon>
        <taxon>Insecta</taxon>
        <taxon>Pterygota</taxon>
        <taxon>Neoptera</taxon>
        <taxon>Endopterygota</taxon>
        <taxon>Coleoptera</taxon>
        <taxon>Polyphaga</taxon>
        <taxon>Cucujiformia</taxon>
        <taxon>Chrysomeloidea</taxon>
        <taxon>Cerambycidae</taxon>
        <taxon>Lepturinae</taxon>
        <taxon>Rhagiini</taxon>
        <taxon>Rhamnusium</taxon>
    </lineage>
</organism>